<dbReference type="GO" id="GO:0016746">
    <property type="term" value="F:acyltransferase activity"/>
    <property type="evidence" value="ECO:0007669"/>
    <property type="project" value="InterPro"/>
</dbReference>
<dbReference type="AlphaFoldDB" id="A3DFM2"/>
<evidence type="ECO:0000256" key="1">
    <source>
        <dbReference type="SAM" id="Phobius"/>
    </source>
</evidence>
<dbReference type="SUPFAM" id="SSF53756">
    <property type="entry name" value="UDP-Glycosyltransferase/glycogen phosphorylase"/>
    <property type="match status" value="1"/>
</dbReference>
<sequence length="626" mass="71359">MLFLLTVFFFVFEKLKVNAARKERGVKFLMIITLVNDTFNINNNGTTISAMRFAEALSQRGHQIRIITCGDPLKSGKDPDTGFEMFYLPELKIPIASRLAHKQNTLFAKPVRSILKKAISGSDVVHIYQPWPLGSAAQRVARQMNIPAIAAFHIQPENITFNIGLKRFSPAAHLTYFLFYLFFYRRFSHIHCPSKFIAAQLRSHGYKARLHVISNGVHPAFCAPAKPREHTFKPIKILMIGRLSPEKRQDVLIRAVMKSRYADRIQLYFAGSGPWEKKLRRLGNKLPNPPVFGYYNRDELIKLIHECDLYVHASDAEIEGISLIEAFACGLVPIISDSKQSAAAQFALGPQNLFKAGSPESLAEKIDYWLDHPEQLKEAEKKYAQLGKQYALEHSIRKIEKVYSSMTKNHKNEYHRSIFFRLSTRLFQIVIACPILLLWTRFVLGAKVYGRENIRGLKSGVTVCNHVHLLDSALIGVTFFPRRVVFPTLTQNVKTLWPGKLVRILGGFAIPDNIMELKAFFDEMEFLLMKNCIVHFFPEGELRPYDTGLQNFKKGAFYLAAQAQVPIVPMLITFEPPKGLIKIIRKKPVMRLHIGKPIHPMSKDIEIDSELRMKAVCKKIEAITSV</sequence>
<dbReference type="KEGG" id="cth:Cthe_1523"/>
<organism evidence="3 4">
    <name type="scientific">Acetivibrio thermocellus (strain ATCC 27405 / DSM 1237 / JCM 9322 / NBRC 103400 / NCIMB 10682 / NRRL B-4536 / VPI 7372)</name>
    <name type="common">Clostridium thermocellum</name>
    <dbReference type="NCBI Taxonomy" id="203119"/>
    <lineage>
        <taxon>Bacteria</taxon>
        <taxon>Bacillati</taxon>
        <taxon>Bacillota</taxon>
        <taxon>Clostridia</taxon>
        <taxon>Eubacteriales</taxon>
        <taxon>Oscillospiraceae</taxon>
        <taxon>Acetivibrio</taxon>
    </lineage>
</organism>
<dbReference type="CDD" id="cd07989">
    <property type="entry name" value="LPLAT_AGPAT-like"/>
    <property type="match status" value="1"/>
</dbReference>
<feature type="transmembrane region" description="Helical" evidence="1">
    <location>
        <begin position="426"/>
        <end position="449"/>
    </location>
</feature>
<dbReference type="HOGENOM" id="CLU_436615_0_0_9"/>
<protein>
    <submittedName>
        <fullName evidence="3">Glycosyl transferase group 1</fullName>
    </submittedName>
</protein>
<gene>
    <name evidence="3" type="ordered locus">Cthe_1523</name>
</gene>
<dbReference type="eggNOG" id="COG0438">
    <property type="taxonomic scope" value="Bacteria"/>
</dbReference>
<dbReference type="InterPro" id="IPR002123">
    <property type="entry name" value="Plipid/glycerol_acylTrfase"/>
</dbReference>
<dbReference type="SUPFAM" id="SSF69593">
    <property type="entry name" value="Glycerol-3-phosphate (1)-acyltransferase"/>
    <property type="match status" value="1"/>
</dbReference>
<dbReference type="Proteomes" id="UP000002145">
    <property type="component" value="Chromosome"/>
</dbReference>
<keyword evidence="1" id="KW-1133">Transmembrane helix</keyword>
<accession>A3DFM2</accession>
<name>A3DFM2_ACET2</name>
<dbReference type="eggNOG" id="COG0204">
    <property type="taxonomic scope" value="Bacteria"/>
</dbReference>
<proteinExistence type="predicted"/>
<dbReference type="PANTHER" id="PTHR45947">
    <property type="entry name" value="SULFOQUINOVOSYL TRANSFERASE SQD2"/>
    <property type="match status" value="1"/>
</dbReference>
<reference evidence="3 4" key="2">
    <citation type="journal article" date="2013" name="Biotechnol. Biofuels">
        <title>Global transcriptome analysis of Clostridium thermocellum ATCC 27405 during growth on dilute acid pretreated Populus and switchgrass.</title>
        <authorList>
            <person name="Wilson C.M."/>
            <person name="Rodriguez M.Jr."/>
            <person name="Johnson C.M."/>
            <person name="Martin S.L."/>
            <person name="Chu T.M."/>
            <person name="Wolfinger R.D."/>
            <person name="Hauser L.J."/>
            <person name="Land M.L."/>
            <person name="Klingeman D.M."/>
            <person name="Syed M.H."/>
            <person name="Ragauskas A.J."/>
            <person name="Tschaplinski T.J."/>
            <person name="Mielenz J.R."/>
            <person name="Brown S.D."/>
        </authorList>
    </citation>
    <scope>NUCLEOTIDE SEQUENCE [LARGE SCALE GENOMIC DNA]</scope>
    <source>
        <strain evidence="4">ATCC 27405 / DSM 1237 / JCM 9322 / NBRC 103400 / NCIMB 10682 / NRRL B-4536 / VPI 7372</strain>
    </source>
</reference>
<dbReference type="PANTHER" id="PTHR45947:SF3">
    <property type="entry name" value="SULFOQUINOVOSYL TRANSFERASE SQD2"/>
    <property type="match status" value="1"/>
</dbReference>
<dbReference type="CAZy" id="GT4">
    <property type="family name" value="Glycosyltransferase Family 4"/>
</dbReference>
<dbReference type="InterPro" id="IPR028098">
    <property type="entry name" value="Glyco_trans_4-like_N"/>
</dbReference>
<dbReference type="SMART" id="SM00563">
    <property type="entry name" value="PlsC"/>
    <property type="match status" value="1"/>
</dbReference>
<evidence type="ECO:0000259" key="2">
    <source>
        <dbReference type="SMART" id="SM00563"/>
    </source>
</evidence>
<dbReference type="EMBL" id="CP000568">
    <property type="protein sequence ID" value="ABN52751.1"/>
    <property type="molecule type" value="Genomic_DNA"/>
</dbReference>
<feature type="domain" description="Phospholipid/glycerol acyltransferase" evidence="2">
    <location>
        <begin position="460"/>
        <end position="575"/>
    </location>
</feature>
<dbReference type="InterPro" id="IPR001296">
    <property type="entry name" value="Glyco_trans_1"/>
</dbReference>
<dbReference type="Pfam" id="PF13439">
    <property type="entry name" value="Glyco_transf_4"/>
    <property type="match status" value="1"/>
</dbReference>
<dbReference type="Pfam" id="PF01553">
    <property type="entry name" value="Acyltransferase"/>
    <property type="match status" value="1"/>
</dbReference>
<keyword evidence="1" id="KW-0472">Membrane</keyword>
<keyword evidence="1" id="KW-0812">Transmembrane</keyword>
<dbReference type="Pfam" id="PF00534">
    <property type="entry name" value="Glycos_transf_1"/>
    <property type="match status" value="1"/>
</dbReference>
<evidence type="ECO:0000313" key="3">
    <source>
        <dbReference type="EMBL" id="ABN52751.1"/>
    </source>
</evidence>
<reference evidence="4" key="1">
    <citation type="submission" date="2007-02" db="EMBL/GenBank/DDBJ databases">
        <title>Complete sequence of Clostridium thermocellum ATCC 27405.</title>
        <authorList>
            <consortium name="US DOE Joint Genome Institute"/>
            <person name="Copeland A."/>
            <person name="Lucas S."/>
            <person name="Lapidus A."/>
            <person name="Barry K."/>
            <person name="Detter J.C."/>
            <person name="Glavina del Rio T."/>
            <person name="Hammon N."/>
            <person name="Israni S."/>
            <person name="Dalin E."/>
            <person name="Tice H."/>
            <person name="Pitluck S."/>
            <person name="Chertkov O."/>
            <person name="Brettin T."/>
            <person name="Bruce D."/>
            <person name="Han C."/>
            <person name="Tapia R."/>
            <person name="Gilna P."/>
            <person name="Schmutz J."/>
            <person name="Larimer F."/>
            <person name="Land M."/>
            <person name="Hauser L."/>
            <person name="Kyrpides N."/>
            <person name="Mikhailova N."/>
            <person name="Wu J.H.D."/>
            <person name="Newcomb M."/>
            <person name="Richardson P."/>
        </authorList>
    </citation>
    <scope>NUCLEOTIDE SEQUENCE [LARGE SCALE GENOMIC DNA]</scope>
    <source>
        <strain evidence="4">ATCC 27405 / DSM 1237 / JCM 9322 / NBRC 103400 / NCIMB 10682 / NRRL B-4536 / VPI 7372</strain>
    </source>
</reference>
<evidence type="ECO:0000313" key="4">
    <source>
        <dbReference type="Proteomes" id="UP000002145"/>
    </source>
</evidence>
<dbReference type="Gene3D" id="3.40.50.2000">
    <property type="entry name" value="Glycogen Phosphorylase B"/>
    <property type="match status" value="2"/>
</dbReference>
<dbReference type="InterPro" id="IPR050194">
    <property type="entry name" value="Glycosyltransferase_grp1"/>
</dbReference>
<dbReference type="STRING" id="203119.Cthe_1523"/>
<keyword evidence="4" id="KW-1185">Reference proteome</keyword>
<keyword evidence="3" id="KW-0808">Transferase</keyword>
<dbReference type="GO" id="GO:0016757">
    <property type="term" value="F:glycosyltransferase activity"/>
    <property type="evidence" value="ECO:0007669"/>
    <property type="project" value="InterPro"/>
</dbReference>